<dbReference type="NCBIfam" id="TIGR00976">
    <property type="entry name" value="CocE_NonD"/>
    <property type="match status" value="1"/>
</dbReference>
<keyword evidence="4" id="KW-1185">Reference proteome</keyword>
<dbReference type="KEGG" id="palw:PSAL_036470"/>
<dbReference type="InterPro" id="IPR000383">
    <property type="entry name" value="Xaa-Pro-like_dom"/>
</dbReference>
<accession>A0A418SCV0</accession>
<geneLocation type="plasmid" evidence="3 4">
    <name>p202</name>
</geneLocation>
<dbReference type="InterPro" id="IPR013736">
    <property type="entry name" value="Xaa-Pro_dipept_C"/>
</dbReference>
<evidence type="ECO:0000313" key="4">
    <source>
        <dbReference type="Proteomes" id="UP000283786"/>
    </source>
</evidence>
<dbReference type="Proteomes" id="UP000283786">
    <property type="component" value="Plasmid p202"/>
</dbReference>
<keyword evidence="1" id="KW-0378">Hydrolase</keyword>
<dbReference type="Gene3D" id="2.60.120.260">
    <property type="entry name" value="Galactose-binding domain-like"/>
    <property type="match status" value="1"/>
</dbReference>
<dbReference type="SMART" id="SM00939">
    <property type="entry name" value="PepX_C"/>
    <property type="match status" value="1"/>
</dbReference>
<dbReference type="SUPFAM" id="SSF53474">
    <property type="entry name" value="alpha/beta-Hydrolases"/>
    <property type="match status" value="1"/>
</dbReference>
<dbReference type="PANTHER" id="PTHR43056">
    <property type="entry name" value="PEPTIDASE S9 PROLYL OLIGOPEPTIDASE"/>
    <property type="match status" value="1"/>
</dbReference>
<dbReference type="InterPro" id="IPR008979">
    <property type="entry name" value="Galactose-bd-like_sf"/>
</dbReference>
<dbReference type="Pfam" id="PF08530">
    <property type="entry name" value="PepX_C"/>
    <property type="match status" value="1"/>
</dbReference>
<dbReference type="EMBL" id="CP060437">
    <property type="protein sequence ID" value="QPM92383.1"/>
    <property type="molecule type" value="Genomic_DNA"/>
</dbReference>
<organism evidence="3 4">
    <name type="scientific">Pseudooceanicola algae</name>
    <dbReference type="NCBI Taxonomy" id="1537215"/>
    <lineage>
        <taxon>Bacteria</taxon>
        <taxon>Pseudomonadati</taxon>
        <taxon>Pseudomonadota</taxon>
        <taxon>Alphaproteobacteria</taxon>
        <taxon>Rhodobacterales</taxon>
        <taxon>Paracoccaceae</taxon>
        <taxon>Pseudooceanicola</taxon>
    </lineage>
</organism>
<keyword evidence="3" id="KW-0614">Plasmid</keyword>
<gene>
    <name evidence="3" type="ORF">PSAL_036470</name>
</gene>
<dbReference type="AlphaFoldDB" id="A0A418SCV0"/>
<dbReference type="InterPro" id="IPR029058">
    <property type="entry name" value="AB_hydrolase_fold"/>
</dbReference>
<protein>
    <recommendedName>
        <fullName evidence="2">Xaa-Pro dipeptidyl-peptidase C-terminal domain-containing protein</fullName>
    </recommendedName>
</protein>
<reference evidence="3 4" key="1">
    <citation type="submission" date="2020-08" db="EMBL/GenBank/DDBJ databases">
        <title>Genome sequence of Rhodobacteraceae bacterium Lw-13e.</title>
        <authorList>
            <person name="Poehlein A."/>
            <person name="Wolter L."/>
            <person name="Daniel R."/>
            <person name="Brinkhoff T."/>
        </authorList>
    </citation>
    <scope>NUCLEOTIDE SEQUENCE [LARGE SCALE GENOMIC DNA]</scope>
    <source>
        <strain evidence="3 4">Lw-13e</strain>
        <plasmid evidence="3 4">p202</plasmid>
    </source>
</reference>
<sequence>MCANQLNDIREWPCEDIPMRDGCHLSARIWRPVSDEKTSAILELLPYRKRDGTEARDETTHSVFAAHGYACLRVDLRGCGESGGLFDDEYSEQELCDIEDVIAWVAAQAWCTGAVGIMGISWGGFNGLQVAARRPPALKAVITQSSTVDRFADDIHYKGGCQLAENLGWASSVMSWFSLPPDPAQSGAAWREIWQDRLENIPFLAAEWTRHQQRDAYWRHGSVCEDFSQIEASVLSIGGWHDGYRNTPARLLEGGTSGVVKAIVGPWNHKYPHMAAPGPRIDFLGEALRWWDHWLKGAETGVEDDPAYRAYVMDGIAPARDYASRPGKWLALPDWPCPQVQPQPLVLGRGTLGQGPMRDEVPVRTDALCGAACGKYFPYGFGAIELPGDQQGDDARSTCFDGAPLQAPLTILGAPELHLRLASDQAYGQLVARLCDVAPDGQSTLISLGMLDLRFRDGFGAAQALTPGQAVDAVVTLDQAAYKVPPGHRLRLALSPSYWPFIWPAQGQVTLSVAAGHLAIPQLSEAADVAPWQFAEPAPLPPSPLLEHRPEAEDVERFESDGWVVQRIRSDFGAYENSGHGLVHDCTLEETWSIRPTDVARARAEITWDRTMRRDDFEVSTRVTAVFETDQQAFRLSTRLEAFEGSSRIFLRDFQDSVPRDLD</sequence>
<feature type="domain" description="Xaa-Pro dipeptidyl-peptidase C-terminal" evidence="2">
    <location>
        <begin position="288"/>
        <end position="521"/>
    </location>
</feature>
<dbReference type="OrthoDB" id="9806163at2"/>
<proteinExistence type="predicted"/>
<dbReference type="RefSeq" id="WP_119840444.1">
    <property type="nucleotide sequence ID" value="NZ_CP060437.1"/>
</dbReference>
<dbReference type="GO" id="GO:0008239">
    <property type="term" value="F:dipeptidyl-peptidase activity"/>
    <property type="evidence" value="ECO:0007669"/>
    <property type="project" value="InterPro"/>
</dbReference>
<dbReference type="PANTHER" id="PTHR43056:SF10">
    <property type="entry name" value="COCE_NOND FAMILY, PUTATIVE (AFU_ORTHOLOGUE AFUA_7G00600)-RELATED"/>
    <property type="match status" value="1"/>
</dbReference>
<evidence type="ECO:0000256" key="1">
    <source>
        <dbReference type="ARBA" id="ARBA00022801"/>
    </source>
</evidence>
<dbReference type="SUPFAM" id="SSF49785">
    <property type="entry name" value="Galactose-binding domain-like"/>
    <property type="match status" value="1"/>
</dbReference>
<dbReference type="Gene3D" id="1.10.3020.10">
    <property type="entry name" value="alpha-amino acid ester hydrolase ( Helical cap domain)"/>
    <property type="match status" value="1"/>
</dbReference>
<dbReference type="Gene3D" id="3.40.50.1820">
    <property type="entry name" value="alpha/beta hydrolase"/>
    <property type="match status" value="1"/>
</dbReference>
<dbReference type="InterPro" id="IPR050585">
    <property type="entry name" value="Xaa-Pro_dipeptidyl-ppase/CocE"/>
</dbReference>
<name>A0A418SCV0_9RHOB</name>
<evidence type="ECO:0000313" key="3">
    <source>
        <dbReference type="EMBL" id="QPM92383.1"/>
    </source>
</evidence>
<evidence type="ECO:0000259" key="2">
    <source>
        <dbReference type="SMART" id="SM00939"/>
    </source>
</evidence>
<dbReference type="Pfam" id="PF02129">
    <property type="entry name" value="Peptidase_S15"/>
    <property type="match status" value="1"/>
</dbReference>
<dbReference type="InterPro" id="IPR005674">
    <property type="entry name" value="CocE/Ser_esterase"/>
</dbReference>